<dbReference type="AlphaFoldDB" id="A0A644YM28"/>
<protein>
    <submittedName>
        <fullName evidence="1">Uncharacterized protein</fullName>
    </submittedName>
</protein>
<evidence type="ECO:0000313" key="1">
    <source>
        <dbReference type="EMBL" id="MPM29048.1"/>
    </source>
</evidence>
<proteinExistence type="predicted"/>
<comment type="caution">
    <text evidence="1">The sequence shown here is derived from an EMBL/GenBank/DDBJ whole genome shotgun (WGS) entry which is preliminary data.</text>
</comment>
<accession>A0A644YM28</accession>
<sequence>MGTHLLQLIDREFKVEQIIVQGITVSLLLYRLAKIPQEVAEPLQAPFQDGQSHTFFVRILIDARELMRLIEDQVYGLALVKNSQIIDVMTQKGMVRDDQAGLLRFFVVEGEEVIIGPFSY</sequence>
<organism evidence="1">
    <name type="scientific">bioreactor metagenome</name>
    <dbReference type="NCBI Taxonomy" id="1076179"/>
    <lineage>
        <taxon>unclassified sequences</taxon>
        <taxon>metagenomes</taxon>
        <taxon>ecological metagenomes</taxon>
    </lineage>
</organism>
<name>A0A644YM28_9ZZZZ</name>
<dbReference type="EMBL" id="VSSQ01005411">
    <property type="protein sequence ID" value="MPM29048.1"/>
    <property type="molecule type" value="Genomic_DNA"/>
</dbReference>
<gene>
    <name evidence="1" type="ORF">SDC9_75587</name>
</gene>
<reference evidence="1" key="1">
    <citation type="submission" date="2019-08" db="EMBL/GenBank/DDBJ databases">
        <authorList>
            <person name="Kucharzyk K."/>
            <person name="Murdoch R.W."/>
            <person name="Higgins S."/>
            <person name="Loffler F."/>
        </authorList>
    </citation>
    <scope>NUCLEOTIDE SEQUENCE</scope>
</reference>